<reference evidence="4" key="1">
    <citation type="journal article" date="2020" name="Stud. Mycol.">
        <title>101 Dothideomycetes genomes: a test case for predicting lifestyles and emergence of pathogens.</title>
        <authorList>
            <person name="Haridas S."/>
            <person name="Albert R."/>
            <person name="Binder M."/>
            <person name="Bloem J."/>
            <person name="Labutti K."/>
            <person name="Salamov A."/>
            <person name="Andreopoulos B."/>
            <person name="Baker S."/>
            <person name="Barry K."/>
            <person name="Bills G."/>
            <person name="Bluhm B."/>
            <person name="Cannon C."/>
            <person name="Castanera R."/>
            <person name="Culley D."/>
            <person name="Daum C."/>
            <person name="Ezra D."/>
            <person name="Gonzalez J."/>
            <person name="Henrissat B."/>
            <person name="Kuo A."/>
            <person name="Liang C."/>
            <person name="Lipzen A."/>
            <person name="Lutzoni F."/>
            <person name="Magnuson J."/>
            <person name="Mondo S."/>
            <person name="Nolan M."/>
            <person name="Ohm R."/>
            <person name="Pangilinan J."/>
            <person name="Park H.-J."/>
            <person name="Ramirez L."/>
            <person name="Alfaro M."/>
            <person name="Sun H."/>
            <person name="Tritt A."/>
            <person name="Yoshinaga Y."/>
            <person name="Zwiers L.-H."/>
            <person name="Turgeon B."/>
            <person name="Goodwin S."/>
            <person name="Spatafora J."/>
            <person name="Crous P."/>
            <person name="Grigoriev I."/>
        </authorList>
    </citation>
    <scope>NUCLEOTIDE SEQUENCE</scope>
    <source>
        <strain evidence="4">CBS 121167</strain>
    </source>
</reference>
<dbReference type="EMBL" id="ML995523">
    <property type="protein sequence ID" value="KAF2136379.1"/>
    <property type="molecule type" value="Genomic_DNA"/>
</dbReference>
<dbReference type="OrthoDB" id="419598at2759"/>
<evidence type="ECO:0000259" key="3">
    <source>
        <dbReference type="Pfam" id="PF05368"/>
    </source>
</evidence>
<feature type="domain" description="NmrA-like" evidence="3">
    <location>
        <begin position="4"/>
        <end position="271"/>
    </location>
</feature>
<name>A0A6A6AWR0_9PEZI</name>
<evidence type="ECO:0000256" key="1">
    <source>
        <dbReference type="ARBA" id="ARBA00022857"/>
    </source>
</evidence>
<dbReference type="SUPFAM" id="SSF51735">
    <property type="entry name" value="NAD(P)-binding Rossmann-fold domains"/>
    <property type="match status" value="1"/>
</dbReference>
<gene>
    <name evidence="4" type="ORF">K452DRAFT_292465</name>
</gene>
<dbReference type="RefSeq" id="XP_033392097.1">
    <property type="nucleotide sequence ID" value="XM_033541383.1"/>
</dbReference>
<dbReference type="AlphaFoldDB" id="A0A6A6AWR0"/>
<accession>A0A6A6AWR0</accession>
<keyword evidence="1" id="KW-0521">NADP</keyword>
<dbReference type="Gene3D" id="3.90.25.10">
    <property type="entry name" value="UDP-galactose 4-epimerase, domain 1"/>
    <property type="match status" value="1"/>
</dbReference>
<dbReference type="GO" id="GO:0016491">
    <property type="term" value="F:oxidoreductase activity"/>
    <property type="evidence" value="ECO:0007669"/>
    <property type="project" value="UniProtKB-KW"/>
</dbReference>
<dbReference type="PANTHER" id="PTHR47706">
    <property type="entry name" value="NMRA-LIKE FAMILY PROTEIN"/>
    <property type="match status" value="1"/>
</dbReference>
<sequence length="320" mass="36112">MAFKTVALFGANGQIGDSILRALLHCKKQDFDIVAFIPPDTSLESGQEDRKVTVKSFDLNKLSREGLTRDLKGVDALVSALNGKALEAQPTIQDAAAGAGVKRYYPSEYGMHNIYRKPGDPQGYVHPMWDLKARLNEHVVLHPAILEGKMTYTVIGCGDFYNQDRETVWCPWTQKDVKEYTLHIIGDPDAKAQYTHLDDFASYLVATLCEPDKSENAYLNFPSDTISHNEIAALLEKYTGKPVKRDIYPEEEMHKIIADPSKAPKELTKSAFPVDFWFLVKGAQGQGRFLRPPGQIHNHLFPEVQTTTFEKYFQQRYGKV</sequence>
<evidence type="ECO:0000313" key="5">
    <source>
        <dbReference type="Proteomes" id="UP000799438"/>
    </source>
</evidence>
<dbReference type="InterPro" id="IPR036291">
    <property type="entry name" value="NAD(P)-bd_dom_sf"/>
</dbReference>
<organism evidence="4 5">
    <name type="scientific">Aplosporella prunicola CBS 121167</name>
    <dbReference type="NCBI Taxonomy" id="1176127"/>
    <lineage>
        <taxon>Eukaryota</taxon>
        <taxon>Fungi</taxon>
        <taxon>Dikarya</taxon>
        <taxon>Ascomycota</taxon>
        <taxon>Pezizomycotina</taxon>
        <taxon>Dothideomycetes</taxon>
        <taxon>Dothideomycetes incertae sedis</taxon>
        <taxon>Botryosphaeriales</taxon>
        <taxon>Aplosporellaceae</taxon>
        <taxon>Aplosporella</taxon>
    </lineage>
</organism>
<keyword evidence="2" id="KW-0560">Oxidoreductase</keyword>
<dbReference type="InterPro" id="IPR051609">
    <property type="entry name" value="NmrA/Isoflavone_reductase-like"/>
</dbReference>
<dbReference type="InterPro" id="IPR008030">
    <property type="entry name" value="NmrA-like"/>
</dbReference>
<dbReference type="PANTHER" id="PTHR47706:SF9">
    <property type="entry name" value="NMRA-LIKE DOMAIN-CONTAINING PROTEIN-RELATED"/>
    <property type="match status" value="1"/>
</dbReference>
<evidence type="ECO:0000256" key="2">
    <source>
        <dbReference type="ARBA" id="ARBA00023002"/>
    </source>
</evidence>
<dbReference type="GeneID" id="54298879"/>
<evidence type="ECO:0000313" key="4">
    <source>
        <dbReference type="EMBL" id="KAF2136379.1"/>
    </source>
</evidence>
<protein>
    <recommendedName>
        <fullName evidence="3">NmrA-like domain-containing protein</fullName>
    </recommendedName>
</protein>
<dbReference type="Pfam" id="PF05368">
    <property type="entry name" value="NmrA"/>
    <property type="match status" value="1"/>
</dbReference>
<proteinExistence type="predicted"/>
<dbReference type="Gene3D" id="3.40.50.720">
    <property type="entry name" value="NAD(P)-binding Rossmann-like Domain"/>
    <property type="match status" value="1"/>
</dbReference>
<dbReference type="Proteomes" id="UP000799438">
    <property type="component" value="Unassembled WGS sequence"/>
</dbReference>
<keyword evidence="5" id="KW-1185">Reference proteome</keyword>